<gene>
    <name evidence="1" type="ORF">CCMSSC00406_0010047</name>
</gene>
<keyword evidence="2" id="KW-1185">Reference proteome</keyword>
<protein>
    <submittedName>
        <fullName evidence="1">Uncharacterized protein</fullName>
    </submittedName>
</protein>
<sequence length="385" mass="41195">MSSPWVLNLPRNSRSLPFTPNKPLRLTNAAIAEAKGKDRCTIEISIASKEDENPTTCIVGTLIPGKIEQFQMYICLDAKQEYVISHGGESTISIIGYYERFSDDQSEFDGTDIDPLSPMLVPKVERQSPALTALSGPLTRTRSKTASSLLRRDSSASIIGYELLEKPSAKAAGKKRKAATDVPAASTSAKKAKDSNPIEPPLPTPIASNSGGPVSNYYGSSRISAAVAPAPAPAVASSTAITRIGTSEPERPPPFMLKGVTCWDLHPGEGQAAASSGTVGICFVLAVIDPVDRKRKTDIRELRPPALFTFDVTDPNVIAGTYGVVGMKINGERHLTIPPTLAFGKDGIPQDCPLYGSKKLEEGRHIPPEAWLYIKVKLFQVNGAA</sequence>
<proteinExistence type="predicted"/>
<evidence type="ECO:0000313" key="1">
    <source>
        <dbReference type="EMBL" id="KAG9218468.1"/>
    </source>
</evidence>
<reference evidence="1 2" key="1">
    <citation type="journal article" date="2021" name="Appl. Environ. Microbiol.">
        <title>Genetic linkage and physical mapping for an oyster mushroom Pleurotus cornucopiae and QTL analysis for the trait cap color.</title>
        <authorList>
            <person name="Zhang Y."/>
            <person name="Gao W."/>
            <person name="Sonnenberg A."/>
            <person name="Chen Q."/>
            <person name="Zhang J."/>
            <person name="Huang C."/>
        </authorList>
    </citation>
    <scope>NUCLEOTIDE SEQUENCE [LARGE SCALE GENOMIC DNA]</scope>
    <source>
        <strain evidence="1">CCMSSC00406</strain>
    </source>
</reference>
<dbReference type="EMBL" id="WQMT02000010">
    <property type="protein sequence ID" value="KAG9218468.1"/>
    <property type="molecule type" value="Genomic_DNA"/>
</dbReference>
<evidence type="ECO:0000313" key="2">
    <source>
        <dbReference type="Proteomes" id="UP000824881"/>
    </source>
</evidence>
<accession>A0ACB7IJU9</accession>
<dbReference type="Proteomes" id="UP000824881">
    <property type="component" value="Unassembled WGS sequence"/>
</dbReference>
<name>A0ACB7IJU9_PLECO</name>
<comment type="caution">
    <text evidence="1">The sequence shown here is derived from an EMBL/GenBank/DDBJ whole genome shotgun (WGS) entry which is preliminary data.</text>
</comment>
<organism evidence="1 2">
    <name type="scientific">Pleurotus cornucopiae</name>
    <name type="common">Cornucopia mushroom</name>
    <dbReference type="NCBI Taxonomy" id="5321"/>
    <lineage>
        <taxon>Eukaryota</taxon>
        <taxon>Fungi</taxon>
        <taxon>Dikarya</taxon>
        <taxon>Basidiomycota</taxon>
        <taxon>Agaricomycotina</taxon>
        <taxon>Agaricomycetes</taxon>
        <taxon>Agaricomycetidae</taxon>
        <taxon>Agaricales</taxon>
        <taxon>Pleurotineae</taxon>
        <taxon>Pleurotaceae</taxon>
        <taxon>Pleurotus</taxon>
    </lineage>
</organism>